<feature type="region of interest" description="Disordered" evidence="1">
    <location>
        <begin position="1"/>
        <end position="22"/>
    </location>
</feature>
<feature type="compositionally biased region" description="Basic and acidic residues" evidence="1">
    <location>
        <begin position="1"/>
        <end position="13"/>
    </location>
</feature>
<protein>
    <submittedName>
        <fullName evidence="2">Uncharacterized protein</fullName>
    </submittedName>
</protein>
<sequence length="88" mass="10207">MEQEKPKKGLTLKEKKKQPLNNELKRRVLNAKEMLPKSGVTSLLIHKHPELDTVKKRSLISNVLQLRQTDEDLTKKIEALAEILKQKQ</sequence>
<evidence type="ECO:0000313" key="2">
    <source>
        <dbReference type="EMBL" id="QHB38462.1"/>
    </source>
</evidence>
<evidence type="ECO:0000256" key="1">
    <source>
        <dbReference type="SAM" id="MobiDB-lite"/>
    </source>
</evidence>
<organism evidence="2 3">
    <name type="scientific">Flavobacterium phage vB_FspM_lotta8-1</name>
    <dbReference type="NCBI Taxonomy" id="2686242"/>
    <lineage>
        <taxon>Viruses</taxon>
        <taxon>Duplodnaviria</taxon>
        <taxon>Heunggongvirae</taxon>
        <taxon>Uroviricota</taxon>
        <taxon>Caudoviricetes</taxon>
        <taxon>Winoviridae</taxon>
        <taxon>Pippivirus</taxon>
        <taxon>Pippivirus lotta</taxon>
    </lineage>
</organism>
<keyword evidence="3" id="KW-1185">Reference proteome</keyword>
<gene>
    <name evidence="2" type="ORF">lotta81_gp004</name>
</gene>
<proteinExistence type="predicted"/>
<name>A0A6B9L8U9_9CAUD</name>
<evidence type="ECO:0000313" key="3">
    <source>
        <dbReference type="Proteomes" id="UP000464726"/>
    </source>
</evidence>
<dbReference type="Proteomes" id="UP000464726">
    <property type="component" value="Segment"/>
</dbReference>
<reference evidence="2 3" key="1">
    <citation type="journal article" date="2020" name="Viruses">
        <title>Diversity and Host Interactions Among Virulent and Temperate Baltic Sea Flavobacterium Phages.</title>
        <authorList>
            <person name="Nilsson E."/>
            <person name="Bayfield O.W."/>
            <person name="Lundin D."/>
            <person name="Antson A.A."/>
            <person name="Holmfeldt K."/>
        </authorList>
    </citation>
    <scope>NUCLEOTIDE SEQUENCE [LARGE SCALE GENOMIC DNA]</scope>
</reference>
<accession>A0A6B9L8U9</accession>
<dbReference type="EMBL" id="MN812203">
    <property type="protein sequence ID" value="QHB38462.1"/>
    <property type="molecule type" value="Genomic_DNA"/>
</dbReference>